<sequence>MSDTVQFPSVFVSHGAPTLILETSAGRDFLAGLGRRLGRPSAILAVSAHWTTRVPAVSGSAAPETIHDFYGFPDALYRMRYSAPGAPALAGRVAELTGAAVDPSQGLDHGAWVPLMLMYPEADIPVAQLSVMPGRSAADHIALGRSLAGLRRDGVLILASGGAVHNLREFRFGGTGAAPWATGFAGWLDAALEAGDAGAVGNWLDASPDARRAHPTDEHFLPLPVALGAAGPRPKAERLHAGFEHGSLGMHAYAFTAAADAAAEADAKVDAA</sequence>
<dbReference type="InterPro" id="IPR004183">
    <property type="entry name" value="Xdiol_dOase_suB"/>
</dbReference>
<evidence type="ECO:0000256" key="1">
    <source>
        <dbReference type="ARBA" id="ARBA00001947"/>
    </source>
</evidence>
<dbReference type="Pfam" id="PF02900">
    <property type="entry name" value="LigB"/>
    <property type="match status" value="1"/>
</dbReference>
<accession>A0ABS1FCQ0</accession>
<gene>
    <name evidence="7" type="ORF">JHL17_27735</name>
</gene>
<reference evidence="8" key="1">
    <citation type="submission" date="2021-01" db="EMBL/GenBank/DDBJ databases">
        <title>Genome public.</title>
        <authorList>
            <person name="Liu C."/>
            <person name="Sun Q."/>
        </authorList>
    </citation>
    <scope>NUCLEOTIDE SEQUENCE [LARGE SCALE GENOMIC DNA]</scope>
    <source>
        <strain evidence="8">YIM B02556</strain>
    </source>
</reference>
<feature type="domain" description="Extradiol ring-cleavage dioxygenase class III enzyme subunit B" evidence="6">
    <location>
        <begin position="38"/>
        <end position="255"/>
    </location>
</feature>
<dbReference type="CDD" id="cd07363">
    <property type="entry name" value="45_DOPA_Dioxygenase"/>
    <property type="match status" value="1"/>
</dbReference>
<keyword evidence="5" id="KW-0560">Oxidoreductase</keyword>
<evidence type="ECO:0000313" key="8">
    <source>
        <dbReference type="Proteomes" id="UP000652760"/>
    </source>
</evidence>
<comment type="similarity">
    <text evidence="2">Belongs to the DODA-type extradiol aromatic ring-opening dioxygenase family.</text>
</comment>
<dbReference type="Proteomes" id="UP000652760">
    <property type="component" value="Unassembled WGS sequence"/>
</dbReference>
<name>A0ABS1FCQ0_9PROT</name>
<keyword evidence="8" id="KW-1185">Reference proteome</keyword>
<dbReference type="RefSeq" id="WP_200197888.1">
    <property type="nucleotide sequence ID" value="NZ_JAENHM010000073.1"/>
</dbReference>
<dbReference type="PANTHER" id="PTHR30096:SF0">
    <property type="entry name" value="4,5-DOPA DIOXYGENASE EXTRADIOL-LIKE PROTEIN"/>
    <property type="match status" value="1"/>
</dbReference>
<comment type="cofactor">
    <cofactor evidence="1">
        <name>Zn(2+)</name>
        <dbReference type="ChEBI" id="CHEBI:29105"/>
    </cofactor>
</comment>
<keyword evidence="3" id="KW-0479">Metal-binding</keyword>
<evidence type="ECO:0000313" key="7">
    <source>
        <dbReference type="EMBL" id="MBK1841200.1"/>
    </source>
</evidence>
<organism evidence="7 8">
    <name type="scientific">Azospirillum endophyticum</name>
    <dbReference type="NCBI Taxonomy" id="2800326"/>
    <lineage>
        <taxon>Bacteria</taxon>
        <taxon>Pseudomonadati</taxon>
        <taxon>Pseudomonadota</taxon>
        <taxon>Alphaproteobacteria</taxon>
        <taxon>Rhodospirillales</taxon>
        <taxon>Azospirillaceae</taxon>
        <taxon>Azospirillum</taxon>
    </lineage>
</organism>
<dbReference type="EMBL" id="JAENHM010000073">
    <property type="protein sequence ID" value="MBK1841200.1"/>
    <property type="molecule type" value="Genomic_DNA"/>
</dbReference>
<protein>
    <submittedName>
        <fullName evidence="7">Dioxygenase</fullName>
    </submittedName>
</protein>
<dbReference type="GO" id="GO:0051213">
    <property type="term" value="F:dioxygenase activity"/>
    <property type="evidence" value="ECO:0007669"/>
    <property type="project" value="UniProtKB-KW"/>
</dbReference>
<dbReference type="InterPro" id="IPR014436">
    <property type="entry name" value="Extradiol_dOase_DODA"/>
</dbReference>
<dbReference type="PIRSF" id="PIRSF006157">
    <property type="entry name" value="Doxgns_DODA"/>
    <property type="match status" value="1"/>
</dbReference>
<evidence type="ECO:0000259" key="6">
    <source>
        <dbReference type="Pfam" id="PF02900"/>
    </source>
</evidence>
<dbReference type="Gene3D" id="3.40.830.10">
    <property type="entry name" value="LigB-like"/>
    <property type="match status" value="1"/>
</dbReference>
<keyword evidence="4" id="KW-0862">Zinc</keyword>
<comment type="caution">
    <text evidence="7">The sequence shown here is derived from an EMBL/GenBank/DDBJ whole genome shotgun (WGS) entry which is preliminary data.</text>
</comment>
<evidence type="ECO:0000256" key="5">
    <source>
        <dbReference type="ARBA" id="ARBA00023002"/>
    </source>
</evidence>
<evidence type="ECO:0000256" key="3">
    <source>
        <dbReference type="ARBA" id="ARBA00022723"/>
    </source>
</evidence>
<keyword evidence="7" id="KW-0223">Dioxygenase</keyword>
<evidence type="ECO:0000256" key="2">
    <source>
        <dbReference type="ARBA" id="ARBA00007581"/>
    </source>
</evidence>
<evidence type="ECO:0000256" key="4">
    <source>
        <dbReference type="ARBA" id="ARBA00022833"/>
    </source>
</evidence>
<dbReference type="PANTHER" id="PTHR30096">
    <property type="entry name" value="4,5-DOPA DIOXYGENASE EXTRADIOL-LIKE PROTEIN"/>
    <property type="match status" value="1"/>
</dbReference>
<proteinExistence type="inferred from homology"/>
<dbReference type="SUPFAM" id="SSF53213">
    <property type="entry name" value="LigB-like"/>
    <property type="match status" value="1"/>
</dbReference>